<evidence type="ECO:0000256" key="1">
    <source>
        <dbReference type="ARBA" id="ARBA00022450"/>
    </source>
</evidence>
<dbReference type="GO" id="GO:0031177">
    <property type="term" value="F:phosphopantetheine binding"/>
    <property type="evidence" value="ECO:0007669"/>
    <property type="project" value="TreeGrafter"/>
</dbReference>
<sequence>MEMTNGSLIWRMACDGAYASHDEVSRMLRDLDEIMKYFVFPGERDVLAFSGQEVSICGQSPIILLDANNPTKVKNRVAAEEHNEWSSLEEIIRDVLAEVSGVPSASILKSNNIYHLGLDSISAIKVGSLLRKKDVTIGFRDMLKAGSITEMAQLVHNAQSSLMAPDSTNNKNGSANGFIIPDDVNLSNVLGRADLDEHEIEEVLPASSMQVHMLSVWQNTHGDVFYPCFRYTLSGQIDIRTLDRAWNALVAETPILRTIFVSTNSRSSPILQVVLRPPTTGQSKLSGEDTTWISRTTDRLSQPYHLLQADKQGEKWNLRLDIHHALYDAISLPAIMERFTSLCGADKPHQPHLPAFDWGHVLAPRQTERNTAARRQFWTEYLAGAESPPLSLESGEHNTQSRANLVKRSALSGVPAITGLCRANGVSLQALFFAAYAQFLAAEAAKRGTGKPQRVVFGIYLANRAEGSEPGARVYPFLRLVPLRVVLKEGASLVDLAVEIQKDIHAISAPVNVEVGLWEVKDWTGITVHSFVNFLGVPSSVRDEKENGVRLEVVEGLVADTAVVPNRPHNEDGERLLLMLRYQWRAMT</sequence>
<dbReference type="Proteomes" id="UP001197093">
    <property type="component" value="Unassembled WGS sequence"/>
</dbReference>
<dbReference type="SUPFAM" id="SSF47336">
    <property type="entry name" value="ACP-like"/>
    <property type="match status" value="1"/>
</dbReference>
<dbReference type="Pfam" id="PF00550">
    <property type="entry name" value="PP-binding"/>
    <property type="match status" value="1"/>
</dbReference>
<dbReference type="GO" id="GO:0005737">
    <property type="term" value="C:cytoplasm"/>
    <property type="evidence" value="ECO:0007669"/>
    <property type="project" value="TreeGrafter"/>
</dbReference>
<comment type="caution">
    <text evidence="5">The sequence shown here is derived from an EMBL/GenBank/DDBJ whole genome shotgun (WGS) entry which is preliminary data.</text>
</comment>
<reference evidence="5" key="1">
    <citation type="submission" date="2023-02" db="EMBL/GenBank/DDBJ databases">
        <authorList>
            <person name="Palmer J.M."/>
        </authorList>
    </citation>
    <scope>NUCLEOTIDE SEQUENCE</scope>
    <source>
        <strain evidence="5">FW57</strain>
    </source>
</reference>
<dbReference type="Gene3D" id="3.30.559.30">
    <property type="entry name" value="Nonribosomal peptide synthetase, condensation domain"/>
    <property type="match status" value="1"/>
</dbReference>
<evidence type="ECO:0000256" key="3">
    <source>
        <dbReference type="ARBA" id="ARBA00022598"/>
    </source>
</evidence>
<dbReference type="GO" id="GO:0043041">
    <property type="term" value="P:amino acid activation for nonribosomal peptide biosynthetic process"/>
    <property type="evidence" value="ECO:0007669"/>
    <property type="project" value="TreeGrafter"/>
</dbReference>
<keyword evidence="2" id="KW-0597">Phosphoprotein</keyword>
<dbReference type="Pfam" id="PF00668">
    <property type="entry name" value="Condensation"/>
    <property type="match status" value="1"/>
</dbReference>
<gene>
    <name evidence="5" type="ORF">NEMBOFW57_007977</name>
</gene>
<protein>
    <recommendedName>
        <fullName evidence="4">Carrier domain-containing protein</fullName>
    </recommendedName>
</protein>
<dbReference type="InterPro" id="IPR001242">
    <property type="entry name" value="Condensation_dom"/>
</dbReference>
<feature type="domain" description="Carrier" evidence="4">
    <location>
        <begin position="86"/>
        <end position="159"/>
    </location>
</feature>
<dbReference type="GO" id="GO:0044550">
    <property type="term" value="P:secondary metabolite biosynthetic process"/>
    <property type="evidence" value="ECO:0007669"/>
    <property type="project" value="TreeGrafter"/>
</dbReference>
<dbReference type="PROSITE" id="PS00012">
    <property type="entry name" value="PHOSPHOPANTETHEINE"/>
    <property type="match status" value="1"/>
</dbReference>
<organism evidence="5 6">
    <name type="scientific">Staphylotrichum longicolle</name>
    <dbReference type="NCBI Taxonomy" id="669026"/>
    <lineage>
        <taxon>Eukaryota</taxon>
        <taxon>Fungi</taxon>
        <taxon>Dikarya</taxon>
        <taxon>Ascomycota</taxon>
        <taxon>Pezizomycotina</taxon>
        <taxon>Sordariomycetes</taxon>
        <taxon>Sordariomycetidae</taxon>
        <taxon>Sordariales</taxon>
        <taxon>Chaetomiaceae</taxon>
        <taxon>Staphylotrichum</taxon>
    </lineage>
</organism>
<evidence type="ECO:0000256" key="2">
    <source>
        <dbReference type="ARBA" id="ARBA00022553"/>
    </source>
</evidence>
<dbReference type="Gene3D" id="3.30.559.10">
    <property type="entry name" value="Chloramphenicol acetyltransferase-like domain"/>
    <property type="match status" value="1"/>
</dbReference>
<dbReference type="PANTHER" id="PTHR45527:SF1">
    <property type="entry name" value="FATTY ACID SYNTHASE"/>
    <property type="match status" value="1"/>
</dbReference>
<dbReference type="InterPro" id="IPR006162">
    <property type="entry name" value="Ppantetheine_attach_site"/>
</dbReference>
<dbReference type="GO" id="GO:0016874">
    <property type="term" value="F:ligase activity"/>
    <property type="evidence" value="ECO:0007669"/>
    <property type="project" value="UniProtKB-KW"/>
</dbReference>
<dbReference type="InterPro" id="IPR009081">
    <property type="entry name" value="PP-bd_ACP"/>
</dbReference>
<name>A0AAD4EQY3_9PEZI</name>
<keyword evidence="6" id="KW-1185">Reference proteome</keyword>
<evidence type="ECO:0000259" key="4">
    <source>
        <dbReference type="PROSITE" id="PS50075"/>
    </source>
</evidence>
<dbReference type="EMBL" id="JAHCVI010000004">
    <property type="protein sequence ID" value="KAG7285684.1"/>
    <property type="molecule type" value="Genomic_DNA"/>
</dbReference>
<evidence type="ECO:0000313" key="6">
    <source>
        <dbReference type="Proteomes" id="UP001197093"/>
    </source>
</evidence>
<dbReference type="PANTHER" id="PTHR45527">
    <property type="entry name" value="NONRIBOSOMAL PEPTIDE SYNTHETASE"/>
    <property type="match status" value="1"/>
</dbReference>
<evidence type="ECO:0000313" key="5">
    <source>
        <dbReference type="EMBL" id="KAG7285684.1"/>
    </source>
</evidence>
<dbReference type="InterPro" id="IPR036736">
    <property type="entry name" value="ACP-like_sf"/>
</dbReference>
<dbReference type="PROSITE" id="PS50075">
    <property type="entry name" value="CARRIER"/>
    <property type="match status" value="1"/>
</dbReference>
<accession>A0AAD4EQY3</accession>
<dbReference type="InterPro" id="IPR023213">
    <property type="entry name" value="CAT-like_dom_sf"/>
</dbReference>
<dbReference type="SUPFAM" id="SSF52777">
    <property type="entry name" value="CoA-dependent acyltransferases"/>
    <property type="match status" value="2"/>
</dbReference>
<dbReference type="Gene3D" id="1.10.1200.10">
    <property type="entry name" value="ACP-like"/>
    <property type="match status" value="1"/>
</dbReference>
<proteinExistence type="predicted"/>
<keyword evidence="3" id="KW-0436">Ligase</keyword>
<keyword evidence="1" id="KW-0596">Phosphopantetheine</keyword>
<dbReference type="AlphaFoldDB" id="A0AAD4EQY3"/>